<dbReference type="InterPro" id="IPR036226">
    <property type="entry name" value="LipOase_C_sf"/>
</dbReference>
<dbReference type="InterPro" id="IPR000907">
    <property type="entry name" value="LipOase"/>
</dbReference>
<dbReference type="InterPro" id="IPR013819">
    <property type="entry name" value="LipOase_C"/>
</dbReference>
<comment type="caution">
    <text evidence="4">The sequence shown here is derived from an EMBL/GenBank/DDBJ whole genome shotgun (WGS) entry which is preliminary data.</text>
</comment>
<proteinExistence type="predicted"/>
<dbReference type="Pfam" id="PF00305">
    <property type="entry name" value="Lipoxygenase"/>
    <property type="match status" value="1"/>
</dbReference>
<keyword evidence="2" id="KW-0560">Oxidoreductase</keyword>
<dbReference type="PRINTS" id="PR00087">
    <property type="entry name" value="LIPOXYGENASE"/>
</dbReference>
<organism evidence="4 5">
    <name type="scientific">Gomphosphaeria aponina SAG 52.96 = DSM 107014</name>
    <dbReference type="NCBI Taxonomy" id="1521640"/>
    <lineage>
        <taxon>Bacteria</taxon>
        <taxon>Bacillati</taxon>
        <taxon>Cyanobacteriota</taxon>
        <taxon>Cyanophyceae</taxon>
        <taxon>Oscillatoriophycideae</taxon>
        <taxon>Chroococcales</taxon>
        <taxon>Gomphosphaeriaceae</taxon>
        <taxon>Gomphosphaeria</taxon>
    </lineage>
</organism>
<sequence length="559" mass="63854">MEVNLPQKDSPEDQEKRTAWLERNRTRYEFNPDYLPPLTVIKDVPDNESFSARYLAERLPATLGKLAANTLAVNVRSLWDPLDELQDFEDFYQKISPPSVMPTYQTDECFAEQRLSGANPIVLQRLQSLPPTLTYNLTDLQAAYGSALNLEKELKEGNLYVADYTQLAFVQGGTYLKGKKYLPAPIALFCWRGTGYGTRGELVPIAIQIAPHLGKESSLLTPFSPAMNWLYAKTCVQIADANHHEMATHLCYTHFVMEPFAIVTARQLFPTHPLSILLTPHFRFMLYNNELARERLVNQGGIVDDLLAGTLRESLQIVQQAYFTNAQNYWSLDKFALPTEIKNRGLDDQEALPHYPYRDDGLLLWEAIERYVTNYLKLYYTSAEELQEDYELQAWAGELTDQSGGKVKGMPSKINTTEELIAIVTSVIFTCGPQHSAVNFTQYDYLGFIPNAPLAAYQPIKNQFSHSENSLTLQELMAFLPPPNQVMGQIQILYALSAYRYDRLGYYDTPFPDRRAQVVLTRFQQELQTIERKIELRNKNRVTPYKVLRPSLVLNSISI</sequence>
<keyword evidence="1" id="KW-0479">Metal-binding</keyword>
<feature type="domain" description="Lipoxygenase" evidence="3">
    <location>
        <begin position="1"/>
        <end position="559"/>
    </location>
</feature>
<dbReference type="EMBL" id="JADQBC010000006">
    <property type="protein sequence ID" value="MBR8826571.1"/>
    <property type="molecule type" value="Genomic_DNA"/>
</dbReference>
<evidence type="ECO:0000256" key="2">
    <source>
        <dbReference type="ARBA" id="ARBA00023002"/>
    </source>
</evidence>
<dbReference type="Gene3D" id="1.20.245.10">
    <property type="entry name" value="Lipoxygenase-1, Domain 5"/>
    <property type="match status" value="1"/>
</dbReference>
<accession>A0A941JR89</accession>
<dbReference type="PROSITE" id="PS51393">
    <property type="entry name" value="LIPOXYGENASE_3"/>
    <property type="match status" value="1"/>
</dbReference>
<evidence type="ECO:0000313" key="4">
    <source>
        <dbReference type="EMBL" id="MBR8826571.1"/>
    </source>
</evidence>
<dbReference type="AlphaFoldDB" id="A0A941JR89"/>
<evidence type="ECO:0000259" key="3">
    <source>
        <dbReference type="PROSITE" id="PS51393"/>
    </source>
</evidence>
<dbReference type="GO" id="GO:0034440">
    <property type="term" value="P:lipid oxidation"/>
    <property type="evidence" value="ECO:0007669"/>
    <property type="project" value="InterPro"/>
</dbReference>
<dbReference type="GO" id="GO:0046872">
    <property type="term" value="F:metal ion binding"/>
    <property type="evidence" value="ECO:0007669"/>
    <property type="project" value="UniProtKB-KW"/>
</dbReference>
<dbReference type="PANTHER" id="PTHR11771">
    <property type="entry name" value="LIPOXYGENASE"/>
    <property type="match status" value="1"/>
</dbReference>
<dbReference type="Proteomes" id="UP000767446">
    <property type="component" value="Unassembled WGS sequence"/>
</dbReference>
<gene>
    <name evidence="4" type="ORF">DSM107014_01480</name>
</gene>
<reference evidence="4" key="1">
    <citation type="submission" date="2021-02" db="EMBL/GenBank/DDBJ databases">
        <title>Metagenome analyses of Stigonema ocellatum DSM 106950, Chlorogloea purpurea SAG 13.99 and Gomphosphaeria aponina DSM 107014.</title>
        <authorList>
            <person name="Marter P."/>
            <person name="Huang S."/>
        </authorList>
    </citation>
    <scope>NUCLEOTIDE SEQUENCE</scope>
    <source>
        <strain evidence="4">JP213</strain>
    </source>
</reference>
<evidence type="ECO:0000256" key="1">
    <source>
        <dbReference type="ARBA" id="ARBA00022723"/>
    </source>
</evidence>
<name>A0A941JR89_9CHRO</name>
<dbReference type="SUPFAM" id="SSF48484">
    <property type="entry name" value="Lipoxigenase"/>
    <property type="match status" value="1"/>
</dbReference>
<dbReference type="GO" id="GO:0016702">
    <property type="term" value="F:oxidoreductase activity, acting on single donors with incorporation of molecular oxygen, incorporation of two atoms of oxygen"/>
    <property type="evidence" value="ECO:0007669"/>
    <property type="project" value="InterPro"/>
</dbReference>
<dbReference type="Gene3D" id="3.10.450.60">
    <property type="match status" value="1"/>
</dbReference>
<evidence type="ECO:0000313" key="5">
    <source>
        <dbReference type="Proteomes" id="UP000767446"/>
    </source>
</evidence>
<protein>
    <submittedName>
        <fullName evidence="4">Lipoxygenase</fullName>
    </submittedName>
</protein>